<dbReference type="InterPro" id="IPR039421">
    <property type="entry name" value="Type_1_exporter"/>
</dbReference>
<dbReference type="GO" id="GO:0015421">
    <property type="term" value="F:ABC-type oligopeptide transporter activity"/>
    <property type="evidence" value="ECO:0007669"/>
    <property type="project" value="TreeGrafter"/>
</dbReference>
<comment type="similarity">
    <text evidence="2">Belongs to the ABC transporter superfamily.</text>
</comment>
<dbReference type="SUPFAM" id="SSF52540">
    <property type="entry name" value="P-loop containing nucleoside triphosphate hydrolases"/>
    <property type="match status" value="1"/>
</dbReference>
<dbReference type="GO" id="GO:0005524">
    <property type="term" value="F:ATP binding"/>
    <property type="evidence" value="ECO:0007669"/>
    <property type="project" value="UniProtKB-KW"/>
</dbReference>
<dbReference type="PANTHER" id="PTHR43394">
    <property type="entry name" value="ATP-DEPENDENT PERMEASE MDL1, MITOCHONDRIAL"/>
    <property type="match status" value="1"/>
</dbReference>
<proteinExistence type="inferred from homology"/>
<dbReference type="EMBL" id="VWNA01000001">
    <property type="protein sequence ID" value="MQT13435.1"/>
    <property type="molecule type" value="Genomic_DNA"/>
</dbReference>
<gene>
    <name evidence="13" type="ORF">F0357_12440</name>
</gene>
<protein>
    <submittedName>
        <fullName evidence="13">ABC transporter ATP-binding protein</fullName>
    </submittedName>
</protein>
<evidence type="ECO:0000256" key="4">
    <source>
        <dbReference type="ARBA" id="ARBA00022692"/>
    </source>
</evidence>
<keyword evidence="5" id="KW-0547">Nucleotide-binding</keyword>
<dbReference type="AlphaFoldDB" id="A0A6A7Y3Y6"/>
<keyword evidence="14" id="KW-1185">Reference proteome</keyword>
<feature type="domain" description="ABC transmembrane type-1" evidence="12">
    <location>
        <begin position="46"/>
        <end position="327"/>
    </location>
</feature>
<dbReference type="InterPro" id="IPR011527">
    <property type="entry name" value="ABC1_TM_dom"/>
</dbReference>
<dbReference type="Pfam" id="PF00005">
    <property type="entry name" value="ABC_tran"/>
    <property type="match status" value="1"/>
</dbReference>
<keyword evidence="6 13" id="KW-0067">ATP-binding</keyword>
<feature type="compositionally biased region" description="Low complexity" evidence="9">
    <location>
        <begin position="1"/>
        <end position="15"/>
    </location>
</feature>
<organism evidence="13 14">
    <name type="scientific">Segnochrobactrum spirostomi</name>
    <dbReference type="NCBI Taxonomy" id="2608987"/>
    <lineage>
        <taxon>Bacteria</taxon>
        <taxon>Pseudomonadati</taxon>
        <taxon>Pseudomonadota</taxon>
        <taxon>Alphaproteobacteria</taxon>
        <taxon>Hyphomicrobiales</taxon>
        <taxon>Segnochrobactraceae</taxon>
        <taxon>Segnochrobactrum</taxon>
    </lineage>
</organism>
<evidence type="ECO:0000256" key="2">
    <source>
        <dbReference type="ARBA" id="ARBA00005417"/>
    </source>
</evidence>
<evidence type="ECO:0000256" key="3">
    <source>
        <dbReference type="ARBA" id="ARBA00022448"/>
    </source>
</evidence>
<evidence type="ECO:0000313" key="14">
    <source>
        <dbReference type="Proteomes" id="UP000332515"/>
    </source>
</evidence>
<evidence type="ECO:0000259" key="11">
    <source>
        <dbReference type="PROSITE" id="PS50893"/>
    </source>
</evidence>
<dbReference type="GO" id="GO:0005886">
    <property type="term" value="C:plasma membrane"/>
    <property type="evidence" value="ECO:0007669"/>
    <property type="project" value="UniProtKB-SubCell"/>
</dbReference>
<evidence type="ECO:0000259" key="12">
    <source>
        <dbReference type="PROSITE" id="PS50929"/>
    </source>
</evidence>
<reference evidence="13 14" key="1">
    <citation type="submission" date="2019-09" db="EMBL/GenBank/DDBJ databases">
        <title>Segnochrobactrum spirostomi gen. nov., sp. nov., isolated from the ciliate Spirostomum cf. yagiui and description of a novel family, Segnochrobactraceae fam. nov. within the order Rhizobiales of the class Alphaproteobacteria.</title>
        <authorList>
            <person name="Akter S."/>
            <person name="Shazib S.U.A."/>
            <person name="Shin M.K."/>
        </authorList>
    </citation>
    <scope>NUCLEOTIDE SEQUENCE [LARGE SCALE GENOMIC DNA]</scope>
    <source>
        <strain evidence="13 14">Sp-1</strain>
    </source>
</reference>
<dbReference type="Gene3D" id="1.20.1560.10">
    <property type="entry name" value="ABC transporter type 1, transmembrane domain"/>
    <property type="match status" value="1"/>
</dbReference>
<dbReference type="InterPro" id="IPR017871">
    <property type="entry name" value="ABC_transporter-like_CS"/>
</dbReference>
<dbReference type="RefSeq" id="WP_153481987.1">
    <property type="nucleotide sequence ID" value="NZ_VWNA01000001.1"/>
</dbReference>
<dbReference type="PROSITE" id="PS50929">
    <property type="entry name" value="ABC_TM1F"/>
    <property type="match status" value="1"/>
</dbReference>
<dbReference type="Pfam" id="PF00664">
    <property type="entry name" value="ABC_membrane"/>
    <property type="match status" value="1"/>
</dbReference>
<evidence type="ECO:0000256" key="5">
    <source>
        <dbReference type="ARBA" id="ARBA00022741"/>
    </source>
</evidence>
<comment type="caution">
    <text evidence="13">The sequence shown here is derived from an EMBL/GenBank/DDBJ whole genome shotgun (WGS) entry which is preliminary data.</text>
</comment>
<sequence>MTANPGAASPPAANPTRAKAGSGNPSSALAARLWRTQARPLWRQLVLVLLITAVAAGTTGLYPLLINHAYDAFTNRDGAAIVYLPFAVVAVTVIKSLALYGQVALTNRVATRIETELQIELYDHLIAADLARLSRETPAALTQRFTTDLGFIREALTRATSSLVRDVLTMLSVFAAMVWLDWKMSLIALLIAPLAVVPINTIGRRVRRVTKTTQEQMGLMAGLVSESFGAARIVKTYRLEGYLRDRAESVFETIRRLKLKTADQRGRVEPVLEALGGFAVAIVLGVIGWRIANGASTVGQFTGFVSALLLAAQPLRGIGSLNAILQQGFSALERVYAVLDEKPAVVDRPGATALAVSTGTIRFEGVVFRYPDGTQALDGVDLVIPGGKTTAFVGRSGAGKSTVFGLLPRLYDLEGGRITIDGTDIAAVTLDSLRSAIGVVTQEAVLFNDTVAANIALGRPGADLAAIRAAAEAAAADRFVSRLPEGYDTIVGERGARLSGGERQRITIARAFLKDAPILLLDEATSALDTESEHLVREAIGRLSAGRTTLVIAHRLSTIRAADQIVVMDHGRVAEVGDHDSLIALGGLYARLHRLQFQDGLDGLSDDNAAGAGNRGLEALLADDAVPAGPTL</sequence>
<evidence type="ECO:0000256" key="1">
    <source>
        <dbReference type="ARBA" id="ARBA00004651"/>
    </source>
</evidence>
<accession>A0A6A7Y3Y6</accession>
<evidence type="ECO:0000256" key="7">
    <source>
        <dbReference type="ARBA" id="ARBA00022989"/>
    </source>
</evidence>
<feature type="domain" description="ABC transporter" evidence="11">
    <location>
        <begin position="361"/>
        <end position="595"/>
    </location>
</feature>
<feature type="region of interest" description="Disordered" evidence="9">
    <location>
        <begin position="1"/>
        <end position="24"/>
    </location>
</feature>
<dbReference type="GO" id="GO:0016887">
    <property type="term" value="F:ATP hydrolysis activity"/>
    <property type="evidence" value="ECO:0007669"/>
    <property type="project" value="InterPro"/>
</dbReference>
<dbReference type="InterPro" id="IPR003439">
    <property type="entry name" value="ABC_transporter-like_ATP-bd"/>
</dbReference>
<dbReference type="InterPro" id="IPR036640">
    <property type="entry name" value="ABC1_TM_sf"/>
</dbReference>
<feature type="transmembrane region" description="Helical" evidence="10">
    <location>
        <begin position="78"/>
        <end position="100"/>
    </location>
</feature>
<dbReference type="Proteomes" id="UP000332515">
    <property type="component" value="Unassembled WGS sequence"/>
</dbReference>
<feature type="transmembrane region" description="Helical" evidence="10">
    <location>
        <begin position="45"/>
        <end position="66"/>
    </location>
</feature>
<dbReference type="FunFam" id="3.40.50.300:FF:000287">
    <property type="entry name" value="Multidrug ABC transporter ATP-binding protein"/>
    <property type="match status" value="1"/>
</dbReference>
<evidence type="ECO:0000256" key="6">
    <source>
        <dbReference type="ARBA" id="ARBA00022840"/>
    </source>
</evidence>
<comment type="subcellular location">
    <subcellularLocation>
        <location evidence="1">Cell membrane</location>
        <topology evidence="1">Multi-pass membrane protein</topology>
    </subcellularLocation>
</comment>
<dbReference type="SUPFAM" id="SSF90123">
    <property type="entry name" value="ABC transporter transmembrane region"/>
    <property type="match status" value="1"/>
</dbReference>
<keyword evidence="3" id="KW-0813">Transport</keyword>
<dbReference type="InterPro" id="IPR003593">
    <property type="entry name" value="AAA+_ATPase"/>
</dbReference>
<keyword evidence="4 10" id="KW-0812">Transmembrane</keyword>
<evidence type="ECO:0000256" key="9">
    <source>
        <dbReference type="SAM" id="MobiDB-lite"/>
    </source>
</evidence>
<dbReference type="PANTHER" id="PTHR43394:SF1">
    <property type="entry name" value="ATP-BINDING CASSETTE SUB-FAMILY B MEMBER 10, MITOCHONDRIAL"/>
    <property type="match status" value="1"/>
</dbReference>
<evidence type="ECO:0000256" key="10">
    <source>
        <dbReference type="SAM" id="Phobius"/>
    </source>
</evidence>
<feature type="transmembrane region" description="Helical" evidence="10">
    <location>
        <begin position="186"/>
        <end position="203"/>
    </location>
</feature>
<feature type="transmembrane region" description="Helical" evidence="10">
    <location>
        <begin position="271"/>
        <end position="292"/>
    </location>
</feature>
<dbReference type="Gene3D" id="3.40.50.300">
    <property type="entry name" value="P-loop containing nucleotide triphosphate hydrolases"/>
    <property type="match status" value="1"/>
</dbReference>
<dbReference type="PROSITE" id="PS50893">
    <property type="entry name" value="ABC_TRANSPORTER_2"/>
    <property type="match status" value="1"/>
</dbReference>
<name>A0A6A7Y3Y6_9HYPH</name>
<feature type="transmembrane region" description="Helical" evidence="10">
    <location>
        <begin position="163"/>
        <end position="180"/>
    </location>
</feature>
<dbReference type="InterPro" id="IPR027417">
    <property type="entry name" value="P-loop_NTPase"/>
</dbReference>
<dbReference type="PROSITE" id="PS00211">
    <property type="entry name" value="ABC_TRANSPORTER_1"/>
    <property type="match status" value="1"/>
</dbReference>
<dbReference type="CDD" id="cd18552">
    <property type="entry name" value="ABC_6TM_MsbA_like"/>
    <property type="match status" value="1"/>
</dbReference>
<keyword evidence="7 10" id="KW-1133">Transmembrane helix</keyword>
<keyword evidence="8 10" id="KW-0472">Membrane</keyword>
<dbReference type="SMART" id="SM00382">
    <property type="entry name" value="AAA"/>
    <property type="match status" value="1"/>
</dbReference>
<evidence type="ECO:0000256" key="8">
    <source>
        <dbReference type="ARBA" id="ARBA00023136"/>
    </source>
</evidence>
<evidence type="ECO:0000313" key="13">
    <source>
        <dbReference type="EMBL" id="MQT13435.1"/>
    </source>
</evidence>